<gene>
    <name evidence="4" type="primary">hflD</name>
    <name evidence="5" type="ORF">HNQ58_000870</name>
</gene>
<evidence type="ECO:0000313" key="5">
    <source>
        <dbReference type="EMBL" id="MBB5014993.1"/>
    </source>
</evidence>
<evidence type="ECO:0000313" key="6">
    <source>
        <dbReference type="Proteomes" id="UP000519004"/>
    </source>
</evidence>
<dbReference type="RefSeq" id="WP_183947557.1">
    <property type="nucleotide sequence ID" value="NZ_JACHHX010000004.1"/>
</dbReference>
<sequence length="200" mass="21996">MKDRVLALAGLLQSLKIVRQIANNGEAESRPLEAVIESVFRIDADSTEAVYGGTANLWPGLRLLVEQIDGGSGRDPALTRMAATVLHLERRVSRNRALMAAIGRGIDDIARQRSHWGPTHPTVLSRLGELYASTISQVRPRVLVQGNPTYLGEPTVVAEIRAVLLAAVRAAVLWRQVGGSYWDLFLRRRAMAETARSLLR</sequence>
<protein>
    <recommendedName>
        <fullName evidence="4">High frequency lysogenization protein HflD homolog</fullName>
    </recommendedName>
</protein>
<comment type="subcellular location">
    <subcellularLocation>
        <location evidence="4">Cytoplasm</location>
    </subcellularLocation>
    <subcellularLocation>
        <location evidence="4">Cell membrane</location>
        <topology evidence="4">Peripheral membrane protein</topology>
        <orientation evidence="4">Cytoplasmic side</orientation>
    </subcellularLocation>
</comment>
<name>A0A7W7XYX4_9GAMM</name>
<keyword evidence="6" id="KW-1185">Reference proteome</keyword>
<proteinExistence type="inferred from homology"/>
<evidence type="ECO:0000256" key="2">
    <source>
        <dbReference type="ARBA" id="ARBA00022490"/>
    </source>
</evidence>
<dbReference type="InterPro" id="IPR007451">
    <property type="entry name" value="HflD"/>
</dbReference>
<dbReference type="GO" id="GO:0005886">
    <property type="term" value="C:plasma membrane"/>
    <property type="evidence" value="ECO:0007669"/>
    <property type="project" value="UniProtKB-SubCell"/>
</dbReference>
<organism evidence="5 6">
    <name type="scientific">Rehaibacterium terrae</name>
    <dbReference type="NCBI Taxonomy" id="1341696"/>
    <lineage>
        <taxon>Bacteria</taxon>
        <taxon>Pseudomonadati</taxon>
        <taxon>Pseudomonadota</taxon>
        <taxon>Gammaproteobacteria</taxon>
        <taxon>Lysobacterales</taxon>
        <taxon>Lysobacteraceae</taxon>
        <taxon>Rehaibacterium</taxon>
    </lineage>
</organism>
<reference evidence="5 6" key="1">
    <citation type="submission" date="2020-08" db="EMBL/GenBank/DDBJ databases">
        <title>Genomic Encyclopedia of Type Strains, Phase IV (KMG-IV): sequencing the most valuable type-strain genomes for metagenomic binning, comparative biology and taxonomic classification.</title>
        <authorList>
            <person name="Goeker M."/>
        </authorList>
    </citation>
    <scope>NUCLEOTIDE SEQUENCE [LARGE SCALE GENOMIC DNA]</scope>
    <source>
        <strain evidence="5 6">DSM 25897</strain>
    </source>
</reference>
<keyword evidence="2 4" id="KW-0963">Cytoplasm</keyword>
<dbReference type="PANTHER" id="PTHR38100">
    <property type="entry name" value="HIGH FREQUENCY LYSOGENIZATION PROTEIN HFLD"/>
    <property type="match status" value="1"/>
</dbReference>
<dbReference type="EMBL" id="JACHHX010000004">
    <property type="protein sequence ID" value="MBB5014993.1"/>
    <property type="molecule type" value="Genomic_DNA"/>
</dbReference>
<dbReference type="NCBIfam" id="NF001246">
    <property type="entry name" value="PRK00218.1-2"/>
    <property type="match status" value="1"/>
</dbReference>
<evidence type="ECO:0000256" key="1">
    <source>
        <dbReference type="ARBA" id="ARBA00022475"/>
    </source>
</evidence>
<keyword evidence="3 4" id="KW-0472">Membrane</keyword>
<dbReference type="PANTHER" id="PTHR38100:SF1">
    <property type="entry name" value="HIGH FREQUENCY LYSOGENIZATION PROTEIN HFLD"/>
    <property type="match status" value="1"/>
</dbReference>
<comment type="similarity">
    <text evidence="4">Belongs to the HflD family.</text>
</comment>
<keyword evidence="1 4" id="KW-1003">Cell membrane</keyword>
<dbReference type="Proteomes" id="UP000519004">
    <property type="component" value="Unassembled WGS sequence"/>
</dbReference>
<comment type="caution">
    <text evidence="5">The sequence shown here is derived from an EMBL/GenBank/DDBJ whole genome shotgun (WGS) entry which is preliminary data.</text>
</comment>
<dbReference type="HAMAP" id="MF_00695">
    <property type="entry name" value="HflD_protein"/>
    <property type="match status" value="1"/>
</dbReference>
<accession>A0A7W7XYX4</accession>
<dbReference type="Pfam" id="PF04356">
    <property type="entry name" value="DUF489"/>
    <property type="match status" value="1"/>
</dbReference>
<evidence type="ECO:0000256" key="4">
    <source>
        <dbReference type="HAMAP-Rule" id="MF_00695"/>
    </source>
</evidence>
<dbReference type="GO" id="GO:0005737">
    <property type="term" value="C:cytoplasm"/>
    <property type="evidence" value="ECO:0007669"/>
    <property type="project" value="UniProtKB-SubCell"/>
</dbReference>
<dbReference type="Gene3D" id="1.10.3890.10">
    <property type="entry name" value="HflD-like"/>
    <property type="match status" value="1"/>
</dbReference>
<dbReference type="SUPFAM" id="SSF101322">
    <property type="entry name" value="YcfC-like"/>
    <property type="match status" value="1"/>
</dbReference>
<evidence type="ECO:0000256" key="3">
    <source>
        <dbReference type="ARBA" id="ARBA00023136"/>
    </source>
</evidence>
<dbReference type="InterPro" id="IPR035932">
    <property type="entry name" value="HflD-like_sf"/>
</dbReference>
<dbReference type="AlphaFoldDB" id="A0A7W7XYX4"/>